<dbReference type="InterPro" id="IPR052895">
    <property type="entry name" value="HetReg/Transcr_Mod"/>
</dbReference>
<proteinExistence type="predicted"/>
<name>A0A8H3NFS5_9EURO</name>
<sequence length="813" mass="90666">MDTFTRTSKTSSSREPENLISETSQILPEDYTVQLLDAFLQFKESGVAAGILNKDSDMLDLQYIFGTAVDLGLAEWVTPETFGLEESSEQEPSTVHSTGERAFNAELKWVVDLQSPSQLRTLPAKLAHSGHYEWLGPEGTGSPKYLWDSDLSQTVLATPERLQQGYIAVSYTWGRFKESYGPVNGTPWNVPVIKSSVFGQMLNQMKDIMAVIPVCRYFWVDVLCINQDDENQRKEEIAKQASIFGNAKACLGYLWSLDSEDELAHIMASFGDQLLWSLILTSSDFRMQSQLNGLEKLPAHIQKKLDGKLRLDPWFTSLWALQEMVLAPAQIWMTRSGSFCTVNRSIVTTRFFAQALEIMNWALGFRQRMWDSAIVGGCPVLSPVDAAIAASQILERHLTEQNEAQKSWEHSVTAEQRNAAEMRVKDINILNVMMGQDQDVRNVSESLQKRQTDEIIGSKALKRWLDWGFGEACLNIAVQASRSAIIVAGANRHTSKPRAEAMLAALKIAQLPQEYNPNENLTPGALPQWLQQTLVAFESSMYFYVSHSWRSMSETRAQSSPLFVKHDSFLAYDNIHNESAPAIPALASGFLTSMLPSMGTRSFPLTDFTLTHYSAYATSGWHLHREGVMHLPYGAAIQDIRNKDTGDMTLTTNGPEHEVSTNLPSAVRAIQELDYVKESFGQSCRVIFLPLLYIGDPTAGLPPGRSHTLTSAGDNPVVRGIVLVSRGSSKRHHSMTFWSKAGLYSATLVRVKPLEWQDGILVGSALEESAVTRDKELCDFNLCNKPYLWGPKEEAAEAEDEDLPEGRTTNTTI</sequence>
<feature type="region of interest" description="Disordered" evidence="1">
    <location>
        <begin position="794"/>
        <end position="813"/>
    </location>
</feature>
<dbReference type="Pfam" id="PF06985">
    <property type="entry name" value="HET"/>
    <property type="match status" value="1"/>
</dbReference>
<dbReference type="PANTHER" id="PTHR24148:SF64">
    <property type="entry name" value="HETEROKARYON INCOMPATIBILITY DOMAIN-CONTAINING PROTEIN"/>
    <property type="match status" value="1"/>
</dbReference>
<reference evidence="3 4" key="1">
    <citation type="submission" date="2020-01" db="EMBL/GenBank/DDBJ databases">
        <title>Draft genome sequence of Aspergillus udagawae IFM 46972.</title>
        <authorList>
            <person name="Takahashi H."/>
            <person name="Yaguchi T."/>
        </authorList>
    </citation>
    <scope>NUCLEOTIDE SEQUENCE [LARGE SCALE GENOMIC DNA]</scope>
    <source>
        <strain evidence="3 4">IFM 46972</strain>
    </source>
</reference>
<evidence type="ECO:0000313" key="3">
    <source>
        <dbReference type="EMBL" id="GFF31250.1"/>
    </source>
</evidence>
<dbReference type="EMBL" id="BLKC01000016">
    <property type="protein sequence ID" value="GFF31250.1"/>
    <property type="molecule type" value="Genomic_DNA"/>
</dbReference>
<dbReference type="InterPro" id="IPR010730">
    <property type="entry name" value="HET"/>
</dbReference>
<feature type="domain" description="Heterokaryon incompatibility" evidence="2">
    <location>
        <begin position="166"/>
        <end position="323"/>
    </location>
</feature>
<dbReference type="Proteomes" id="UP000465221">
    <property type="component" value="Unassembled WGS sequence"/>
</dbReference>
<dbReference type="PANTHER" id="PTHR24148">
    <property type="entry name" value="ANKYRIN REPEAT DOMAIN-CONTAINING PROTEIN 39 HOMOLOG-RELATED"/>
    <property type="match status" value="1"/>
</dbReference>
<dbReference type="AlphaFoldDB" id="A0A8H3NFS5"/>
<comment type="caution">
    <text evidence="3">The sequence shown here is derived from an EMBL/GenBank/DDBJ whole genome shotgun (WGS) entry which is preliminary data.</text>
</comment>
<evidence type="ECO:0000256" key="1">
    <source>
        <dbReference type="SAM" id="MobiDB-lite"/>
    </source>
</evidence>
<accession>A0A8H3NFS5</accession>
<evidence type="ECO:0000259" key="2">
    <source>
        <dbReference type="Pfam" id="PF06985"/>
    </source>
</evidence>
<gene>
    <name evidence="3" type="ORF">IFM46972_03175</name>
</gene>
<protein>
    <recommendedName>
        <fullName evidence="2">Heterokaryon incompatibility domain-containing protein</fullName>
    </recommendedName>
</protein>
<organism evidence="3 4">
    <name type="scientific">Aspergillus udagawae</name>
    <dbReference type="NCBI Taxonomy" id="91492"/>
    <lineage>
        <taxon>Eukaryota</taxon>
        <taxon>Fungi</taxon>
        <taxon>Dikarya</taxon>
        <taxon>Ascomycota</taxon>
        <taxon>Pezizomycotina</taxon>
        <taxon>Eurotiomycetes</taxon>
        <taxon>Eurotiomycetidae</taxon>
        <taxon>Eurotiales</taxon>
        <taxon>Aspergillaceae</taxon>
        <taxon>Aspergillus</taxon>
        <taxon>Aspergillus subgen. Fumigati</taxon>
    </lineage>
</organism>
<evidence type="ECO:0000313" key="4">
    <source>
        <dbReference type="Proteomes" id="UP000465221"/>
    </source>
</evidence>